<dbReference type="PANTHER" id="PTHR43201">
    <property type="entry name" value="ACYL-COA SYNTHETASE"/>
    <property type="match status" value="1"/>
</dbReference>
<dbReference type="InterPro" id="IPR000873">
    <property type="entry name" value="AMP-dep_synth/lig_dom"/>
</dbReference>
<organism evidence="3 4">
    <name type="scientific">Rhodococcus gannanensis</name>
    <dbReference type="NCBI Taxonomy" id="1960308"/>
    <lineage>
        <taxon>Bacteria</taxon>
        <taxon>Bacillati</taxon>
        <taxon>Actinomycetota</taxon>
        <taxon>Actinomycetes</taxon>
        <taxon>Mycobacteriales</taxon>
        <taxon>Nocardiaceae</taxon>
        <taxon>Rhodococcus</taxon>
    </lineage>
</organism>
<evidence type="ECO:0000313" key="4">
    <source>
        <dbReference type="Proteomes" id="UP001597286"/>
    </source>
</evidence>
<dbReference type="InterPro" id="IPR020845">
    <property type="entry name" value="AMP-binding_CS"/>
</dbReference>
<keyword evidence="4" id="KW-1185">Reference proteome</keyword>
<dbReference type="PROSITE" id="PS00455">
    <property type="entry name" value="AMP_BINDING"/>
    <property type="match status" value="1"/>
</dbReference>
<feature type="domain" description="AMP-binding enzyme C-terminal" evidence="2">
    <location>
        <begin position="494"/>
        <end position="571"/>
    </location>
</feature>
<dbReference type="InterPro" id="IPR025110">
    <property type="entry name" value="AMP-bd_C"/>
</dbReference>
<dbReference type="Gene3D" id="3.40.50.12780">
    <property type="entry name" value="N-terminal domain of ligase-like"/>
    <property type="match status" value="1"/>
</dbReference>
<evidence type="ECO:0000259" key="1">
    <source>
        <dbReference type="Pfam" id="PF00501"/>
    </source>
</evidence>
<feature type="domain" description="AMP-dependent synthetase/ligase" evidence="1">
    <location>
        <begin position="69"/>
        <end position="443"/>
    </location>
</feature>
<dbReference type="InterPro" id="IPR045851">
    <property type="entry name" value="AMP-bd_C_sf"/>
</dbReference>
<gene>
    <name evidence="3" type="ORF">ACFSJG_26115</name>
</gene>
<proteinExistence type="predicted"/>
<comment type="caution">
    <text evidence="3">The sequence shown here is derived from an EMBL/GenBank/DDBJ whole genome shotgun (WGS) entry which is preliminary data.</text>
</comment>
<dbReference type="PANTHER" id="PTHR43201:SF32">
    <property type="entry name" value="2-SUCCINYLBENZOATE--COA LIGASE, CHLOROPLASTIC_PEROXISOMAL"/>
    <property type="match status" value="1"/>
</dbReference>
<name>A0ABW4PB06_9NOCA</name>
<dbReference type="Pfam" id="PF00501">
    <property type="entry name" value="AMP-binding"/>
    <property type="match status" value="1"/>
</dbReference>
<reference evidence="4" key="1">
    <citation type="journal article" date="2019" name="Int. J. Syst. Evol. Microbiol.">
        <title>The Global Catalogue of Microorganisms (GCM) 10K type strain sequencing project: providing services to taxonomists for standard genome sequencing and annotation.</title>
        <authorList>
            <consortium name="The Broad Institute Genomics Platform"/>
            <consortium name="The Broad Institute Genome Sequencing Center for Infectious Disease"/>
            <person name="Wu L."/>
            <person name="Ma J."/>
        </authorList>
    </citation>
    <scope>NUCLEOTIDE SEQUENCE [LARGE SCALE GENOMIC DNA]</scope>
    <source>
        <strain evidence="4">DT72</strain>
    </source>
</reference>
<protein>
    <submittedName>
        <fullName evidence="3">Class I adenylate-forming enzyme family protein</fullName>
    </submittedName>
</protein>
<dbReference type="EMBL" id="JBHUFB010000022">
    <property type="protein sequence ID" value="MFD1815706.1"/>
    <property type="molecule type" value="Genomic_DNA"/>
</dbReference>
<dbReference type="InterPro" id="IPR042099">
    <property type="entry name" value="ANL_N_sf"/>
</dbReference>
<sequence>MTDSPALRLPESAQSDARREVMARYREIEAALTAPGADFEVVDVADRHHTVRTYRHVSASLHDMIAELVERNPDAVLARDADGTSRTYREVFDDSAHLAAALEARHGVGPGDRVGIAMANHPDCLVVLFAITRLAATAVLYNSRGSATDFEAALEDVPCRVVLADGRRAAMLHAIAPALDVVATARVPELPEVQSVAQLIADSSGPTDPKPAGTADICLILFTSGTSGRAKGVMLSNRNLVNVLMNMRFVAETNLEFAARTYGMSVADLRAFMPTMSALLIYPLFHVSGIAALLSAMNSGGFVATMPRWDAERAAELIASHKITLMAGPPMTIDDLLSLPGAADSLATLVNIAPGGQATPPNVAHRIADRLPSARRSAGWGMTEVGGSVCTAGGDILALFPETSGPPSPTMDVRVVDADGRVLSVDEVGELQLSGGLVMAGYFGADAPEDDADTVESWFPTGDLGYLDEFGLVYVVDRMKDLVISAGENISCVEVESALATSDRFAEIAAFGVPDDRLGERLVVAVVPRPGTGSLTESAVQQIAADRLPKHKIPQEVLIEAGPLPRNATGKLLKRELRRRYLDAAAEATKGGVR</sequence>
<dbReference type="SUPFAM" id="SSF56801">
    <property type="entry name" value="Acetyl-CoA synthetase-like"/>
    <property type="match status" value="1"/>
</dbReference>
<evidence type="ECO:0000313" key="3">
    <source>
        <dbReference type="EMBL" id="MFD1815706.1"/>
    </source>
</evidence>
<dbReference type="Pfam" id="PF13193">
    <property type="entry name" value="AMP-binding_C"/>
    <property type="match status" value="1"/>
</dbReference>
<dbReference type="Gene3D" id="3.30.300.30">
    <property type="match status" value="1"/>
</dbReference>
<dbReference type="RefSeq" id="WP_378488162.1">
    <property type="nucleotide sequence ID" value="NZ_JBHUFB010000022.1"/>
</dbReference>
<dbReference type="Proteomes" id="UP001597286">
    <property type="component" value="Unassembled WGS sequence"/>
</dbReference>
<accession>A0ABW4PB06</accession>
<evidence type="ECO:0000259" key="2">
    <source>
        <dbReference type="Pfam" id="PF13193"/>
    </source>
</evidence>